<evidence type="ECO:0000313" key="13">
    <source>
        <dbReference type="EMBL" id="PWF21188.1"/>
    </source>
</evidence>
<evidence type="ECO:0000256" key="3">
    <source>
        <dbReference type="ARBA" id="ARBA00009677"/>
    </source>
</evidence>
<feature type="domain" description="Flagellar hook-associated protein FlgK helical" evidence="12">
    <location>
        <begin position="92"/>
        <end position="331"/>
    </location>
</feature>
<evidence type="ECO:0000313" key="14">
    <source>
        <dbReference type="Proteomes" id="UP000245212"/>
    </source>
</evidence>
<comment type="similarity">
    <text evidence="3 7">Belongs to the flagella basal body rod proteins family.</text>
</comment>
<keyword evidence="6 7" id="KW-0975">Bacterial flagellum</keyword>
<dbReference type="RefSeq" id="WP_109062995.1">
    <property type="nucleotide sequence ID" value="NZ_QETA01000008.1"/>
</dbReference>
<evidence type="ECO:0000256" key="8">
    <source>
        <dbReference type="SAM" id="Coils"/>
    </source>
</evidence>
<dbReference type="PRINTS" id="PR01005">
    <property type="entry name" value="FLGHOOKAP1"/>
</dbReference>
<dbReference type="AlphaFoldDB" id="A0A2V1JWM8"/>
<dbReference type="SUPFAM" id="SSF64518">
    <property type="entry name" value="Phase 1 flagellin"/>
    <property type="match status" value="1"/>
</dbReference>
<evidence type="ECO:0000256" key="6">
    <source>
        <dbReference type="ARBA" id="ARBA00023143"/>
    </source>
</evidence>
<feature type="domain" description="Flagellar hook-associated protein 1 D2-like" evidence="11">
    <location>
        <begin position="339"/>
        <end position="422"/>
    </location>
</feature>
<proteinExistence type="inferred from homology"/>
<organism evidence="13 14">
    <name type="scientific">Corticimicrobacter populi</name>
    <dbReference type="NCBI Taxonomy" id="2175229"/>
    <lineage>
        <taxon>Bacteria</taxon>
        <taxon>Pseudomonadati</taxon>
        <taxon>Pseudomonadota</taxon>
        <taxon>Betaproteobacteria</taxon>
        <taxon>Burkholderiales</taxon>
        <taxon>Alcaligenaceae</taxon>
        <taxon>Corticimicrobacter</taxon>
    </lineage>
</organism>
<dbReference type="InterPro" id="IPR001444">
    <property type="entry name" value="Flag_bb_rod_N"/>
</dbReference>
<evidence type="ECO:0000259" key="12">
    <source>
        <dbReference type="Pfam" id="PF22638"/>
    </source>
</evidence>
<keyword evidence="13" id="KW-0282">Flagellum</keyword>
<dbReference type="NCBIfam" id="TIGR02492">
    <property type="entry name" value="flgK_ends"/>
    <property type="match status" value="1"/>
</dbReference>
<feature type="coiled-coil region" evidence="8">
    <location>
        <begin position="140"/>
        <end position="188"/>
    </location>
</feature>
<dbReference type="GO" id="GO:0009424">
    <property type="term" value="C:bacterial-type flagellum hook"/>
    <property type="evidence" value="ECO:0007669"/>
    <property type="project" value="UniProtKB-UniRule"/>
</dbReference>
<evidence type="ECO:0000256" key="2">
    <source>
        <dbReference type="ARBA" id="ARBA00004613"/>
    </source>
</evidence>
<evidence type="ECO:0000259" key="9">
    <source>
        <dbReference type="Pfam" id="PF00460"/>
    </source>
</evidence>
<name>A0A2V1JWM8_9BURK</name>
<evidence type="ECO:0000256" key="5">
    <source>
        <dbReference type="ARBA" id="ARBA00022525"/>
    </source>
</evidence>
<dbReference type="Proteomes" id="UP000245212">
    <property type="component" value="Unassembled WGS sequence"/>
</dbReference>
<keyword evidence="14" id="KW-1185">Reference proteome</keyword>
<comment type="caution">
    <text evidence="13">The sequence shown here is derived from an EMBL/GenBank/DDBJ whole genome shotgun (WGS) entry which is preliminary data.</text>
</comment>
<reference evidence="14" key="1">
    <citation type="submission" date="2018-05" db="EMBL/GenBank/DDBJ databases">
        <authorList>
            <person name="Li Y."/>
        </authorList>
    </citation>
    <scope>NUCLEOTIDE SEQUENCE [LARGE SCALE GENOMIC DNA]</scope>
    <source>
        <strain evidence="14">3d-2-2</strain>
    </source>
</reference>
<accession>A0A2V1JWM8</accession>
<dbReference type="GO" id="GO:0005576">
    <property type="term" value="C:extracellular region"/>
    <property type="evidence" value="ECO:0007669"/>
    <property type="project" value="UniProtKB-SubCell"/>
</dbReference>
<dbReference type="Pfam" id="PF00460">
    <property type="entry name" value="Flg_bb_rod"/>
    <property type="match status" value="1"/>
</dbReference>
<gene>
    <name evidence="7" type="primary">flgK</name>
    <name evidence="13" type="ORF">DD235_15315</name>
</gene>
<evidence type="ECO:0000259" key="11">
    <source>
        <dbReference type="Pfam" id="PF21158"/>
    </source>
</evidence>
<protein>
    <recommendedName>
        <fullName evidence="4 7">Flagellar hook-associated protein 1</fullName>
        <shortName evidence="7">HAP1</shortName>
    </recommendedName>
</protein>
<dbReference type="Pfam" id="PF06429">
    <property type="entry name" value="Flg_bbr_C"/>
    <property type="match status" value="1"/>
</dbReference>
<evidence type="ECO:0000259" key="10">
    <source>
        <dbReference type="Pfam" id="PF06429"/>
    </source>
</evidence>
<feature type="domain" description="Flagellar basal-body/hook protein C-terminal" evidence="10">
    <location>
        <begin position="514"/>
        <end position="552"/>
    </location>
</feature>
<evidence type="ECO:0000256" key="4">
    <source>
        <dbReference type="ARBA" id="ARBA00016244"/>
    </source>
</evidence>
<dbReference type="InterPro" id="IPR002371">
    <property type="entry name" value="FlgK"/>
</dbReference>
<keyword evidence="5 7" id="KW-0964">Secreted</keyword>
<dbReference type="GO" id="GO:0044780">
    <property type="term" value="P:bacterial-type flagellum assembly"/>
    <property type="evidence" value="ECO:0007669"/>
    <property type="project" value="InterPro"/>
</dbReference>
<dbReference type="EMBL" id="QETA01000008">
    <property type="protein sequence ID" value="PWF21188.1"/>
    <property type="molecule type" value="Genomic_DNA"/>
</dbReference>
<sequence>MNLYNLGVAGINAARIKLDTTGHNLNNVDTVGFNRQKALTSTAGATLSGNGFIGRGVQIDGVVRQYDDFRFRQLVSARSTESFYGAYAGQIGQLNDLLADKTAGVNPALTKFFDSVDALASQPGMPATRQEMLGQAQSLVTQLNEANRFLSNQRDDLNTQIQTTVEQINSYVERINDLNKQIVSAKATARDGQHPNDLYDQRDQLVSELNQLVDVQFTEEGSYFSLSIGNGQTLLSGEQVFPLSAVRSSGDPSRLVIAYSSPNTGGGFSQVEIKENLIKGGQLGGLLAFRRDTLDTVQNDLGRLATGLALAFNEQHEQGLDAFGQPGGAFFNVANPTALANSRNATTTGSLGVQFAASGTTPAYQALTGHDYELKYDGTDYTLTNLTTGQTYTPVTDNMVVDGVQYTLPATASAGDSWQIQPVRQGARDLGLAITEPDKIAAADSSGGATNGENGLLLAKLRTERILGNGSLNPNDAFSRLINKVGVKTQEVTTASKSQQNLVTQRLQAQQDVSGVNQDEELMSLMQFSDQYRAAARLIDVGSQLFDTLLGLRN</sequence>
<keyword evidence="13" id="KW-0969">Cilium</keyword>
<feature type="domain" description="Flagellar basal body rod protein N-terminal" evidence="9">
    <location>
        <begin position="7"/>
        <end position="33"/>
    </location>
</feature>
<dbReference type="Pfam" id="PF21158">
    <property type="entry name" value="flgK_1st_1"/>
    <property type="match status" value="1"/>
</dbReference>
<comment type="subcellular location">
    <subcellularLocation>
        <location evidence="1 7">Bacterial flagellum</location>
    </subcellularLocation>
    <subcellularLocation>
        <location evidence="2 7">Secreted</location>
    </subcellularLocation>
</comment>
<keyword evidence="13" id="KW-0966">Cell projection</keyword>
<keyword evidence="8" id="KW-0175">Coiled coil</keyword>
<dbReference type="Pfam" id="PF22638">
    <property type="entry name" value="FlgK_D1"/>
    <property type="match status" value="1"/>
</dbReference>
<dbReference type="InterPro" id="IPR049119">
    <property type="entry name" value="FlgK_D2-like"/>
</dbReference>
<evidence type="ECO:0000256" key="1">
    <source>
        <dbReference type="ARBA" id="ARBA00004365"/>
    </source>
</evidence>
<dbReference type="InterPro" id="IPR053927">
    <property type="entry name" value="FlgK_helical"/>
</dbReference>
<dbReference type="InterPro" id="IPR010930">
    <property type="entry name" value="Flg_bb/hook_C_dom"/>
</dbReference>
<dbReference type="PANTHER" id="PTHR30033:SF1">
    <property type="entry name" value="FLAGELLAR HOOK-ASSOCIATED PROTEIN 1"/>
    <property type="match status" value="1"/>
</dbReference>
<dbReference type="GO" id="GO:0005198">
    <property type="term" value="F:structural molecule activity"/>
    <property type="evidence" value="ECO:0007669"/>
    <property type="project" value="UniProtKB-UniRule"/>
</dbReference>
<evidence type="ECO:0000256" key="7">
    <source>
        <dbReference type="RuleBase" id="RU362065"/>
    </source>
</evidence>
<dbReference type="PANTHER" id="PTHR30033">
    <property type="entry name" value="FLAGELLAR HOOK-ASSOCIATED PROTEIN 1"/>
    <property type="match status" value="1"/>
</dbReference>